<dbReference type="PANTHER" id="PTHR22748">
    <property type="entry name" value="AP ENDONUCLEASE"/>
    <property type="match status" value="1"/>
</dbReference>
<feature type="site" description="Important for catalytic activity" evidence="7">
    <location>
        <position position="303"/>
    </location>
</feature>
<feature type="binding site" evidence="6">
    <location>
        <position position="329"/>
    </location>
    <ligand>
        <name>Mg(2+)</name>
        <dbReference type="ChEBI" id="CHEBI:18420"/>
        <label>1</label>
    </ligand>
</feature>
<evidence type="ECO:0000259" key="8">
    <source>
        <dbReference type="Pfam" id="PF03372"/>
    </source>
</evidence>
<dbReference type="EMBL" id="MNPJ01000021">
    <property type="protein sequence ID" value="OQS54260.1"/>
    <property type="molecule type" value="Genomic_DNA"/>
</dbReference>
<feature type="site" description="Interaction with DNA substrate" evidence="7">
    <location>
        <position position="329"/>
    </location>
</feature>
<dbReference type="OrthoDB" id="2195130at2759"/>
<evidence type="ECO:0000256" key="1">
    <source>
        <dbReference type="ARBA" id="ARBA00007092"/>
    </source>
</evidence>
<evidence type="ECO:0000256" key="5">
    <source>
        <dbReference type="PIRSR" id="PIRSR604808-1"/>
    </source>
</evidence>
<evidence type="ECO:0000256" key="6">
    <source>
        <dbReference type="PIRSR" id="PIRSR604808-2"/>
    </source>
</evidence>
<evidence type="ECO:0000313" key="9">
    <source>
        <dbReference type="EMBL" id="OQS54260.1"/>
    </source>
</evidence>
<dbReference type="Proteomes" id="UP000192758">
    <property type="component" value="Unassembled WGS sequence"/>
</dbReference>
<evidence type="ECO:0000256" key="7">
    <source>
        <dbReference type="PIRSR" id="PIRSR604808-3"/>
    </source>
</evidence>
<keyword evidence="2 6" id="KW-0479">Metal-binding</keyword>
<feature type="binding site" evidence="6">
    <location>
        <position position="150"/>
    </location>
    <ligand>
        <name>Mg(2+)</name>
        <dbReference type="ChEBI" id="CHEBI:18420"/>
        <label>1</label>
    </ligand>
</feature>
<feature type="binding site" evidence="6">
    <location>
        <position position="10"/>
    </location>
    <ligand>
        <name>Mg(2+)</name>
        <dbReference type="ChEBI" id="CHEBI:18420"/>
        <label>1</label>
    </ligand>
</feature>
<evidence type="ECO:0000313" key="10">
    <source>
        <dbReference type="Proteomes" id="UP000192758"/>
    </source>
</evidence>
<gene>
    <name evidence="9" type="ORF">EHP00_929</name>
</gene>
<keyword evidence="6" id="KW-0464">Manganese</keyword>
<dbReference type="VEuPathDB" id="MicrosporidiaDB:EHP00_929"/>
<dbReference type="GO" id="GO:0046872">
    <property type="term" value="F:metal ion binding"/>
    <property type="evidence" value="ECO:0007669"/>
    <property type="project" value="UniProtKB-KW"/>
</dbReference>
<comment type="caution">
    <text evidence="9">The sequence shown here is derived from an EMBL/GenBank/DDBJ whole genome shotgun (WGS) entry which is preliminary data.</text>
</comment>
<evidence type="ECO:0000256" key="4">
    <source>
        <dbReference type="ARBA" id="ARBA00022842"/>
    </source>
</evidence>
<feature type="active site" description="Proton donor/acceptor" evidence="5">
    <location>
        <position position="150"/>
    </location>
</feature>
<dbReference type="InterPro" id="IPR004808">
    <property type="entry name" value="AP_endonuc_1"/>
</dbReference>
<dbReference type="GO" id="GO:0008311">
    <property type="term" value="F:double-stranded DNA 3'-5' DNA exonuclease activity"/>
    <property type="evidence" value="ECO:0007669"/>
    <property type="project" value="TreeGrafter"/>
</dbReference>
<feature type="active site" evidence="5">
    <location>
        <position position="113"/>
    </location>
</feature>
<feature type="active site" description="Proton acceptor" evidence="5">
    <location>
        <position position="329"/>
    </location>
</feature>
<dbReference type="PANTHER" id="PTHR22748:SF4">
    <property type="entry name" value="DNA-(APURINIC OR APYRIMIDINIC SITE) ENDONUCLEASE 2"/>
    <property type="match status" value="1"/>
</dbReference>
<feature type="binding site" evidence="6">
    <location>
        <position position="328"/>
    </location>
    <ligand>
        <name>Mg(2+)</name>
        <dbReference type="ChEBI" id="CHEBI:18420"/>
        <label>1</label>
    </ligand>
</feature>
<accession>A0A1W0E4U5</accession>
<dbReference type="SUPFAM" id="SSF56219">
    <property type="entry name" value="DNase I-like"/>
    <property type="match status" value="1"/>
</dbReference>
<dbReference type="InterPro" id="IPR005135">
    <property type="entry name" value="Endo/exonuclease/phosphatase"/>
</dbReference>
<dbReference type="AlphaFoldDB" id="A0A1W0E4U5"/>
<feature type="binding site" evidence="6">
    <location>
        <position position="46"/>
    </location>
    <ligand>
        <name>Mg(2+)</name>
        <dbReference type="ChEBI" id="CHEBI:18420"/>
        <label>1</label>
    </ligand>
</feature>
<dbReference type="Gene3D" id="3.60.10.10">
    <property type="entry name" value="Endonuclease/exonuclease/phosphatase"/>
    <property type="match status" value="1"/>
</dbReference>
<proteinExistence type="inferred from homology"/>
<keyword evidence="4 6" id="KW-0460">Magnesium</keyword>
<feature type="domain" description="Endonuclease/exonuclease/phosphatase" evidence="8">
    <location>
        <begin position="7"/>
        <end position="329"/>
    </location>
</feature>
<organism evidence="9 10">
    <name type="scientific">Ecytonucleospora hepatopenaei</name>
    <dbReference type="NCBI Taxonomy" id="646526"/>
    <lineage>
        <taxon>Eukaryota</taxon>
        <taxon>Fungi</taxon>
        <taxon>Fungi incertae sedis</taxon>
        <taxon>Microsporidia</taxon>
        <taxon>Enterocytozoonidae</taxon>
        <taxon>Ecytonucleospora</taxon>
    </lineage>
</organism>
<dbReference type="PROSITE" id="PS51435">
    <property type="entry name" value="AP_NUCLEASE_F1_4"/>
    <property type="match status" value="1"/>
</dbReference>
<protein>
    <recommendedName>
        <fullName evidence="8">Endonuclease/exonuclease/phosphatase domain-containing protein</fullName>
    </recommendedName>
</protein>
<feature type="site" description="Transition state stabilizer" evidence="7">
    <location>
        <position position="152"/>
    </location>
</feature>
<keyword evidence="3" id="KW-0378">Hydrolase</keyword>
<dbReference type="InterPro" id="IPR036691">
    <property type="entry name" value="Endo/exonu/phosph_ase_sf"/>
</dbReference>
<evidence type="ECO:0000256" key="3">
    <source>
        <dbReference type="ARBA" id="ARBA00022801"/>
    </source>
</evidence>
<dbReference type="GO" id="GO:0008081">
    <property type="term" value="F:phosphoric diester hydrolase activity"/>
    <property type="evidence" value="ECO:0007669"/>
    <property type="project" value="TreeGrafter"/>
</dbReference>
<evidence type="ECO:0000256" key="2">
    <source>
        <dbReference type="ARBA" id="ARBA00022723"/>
    </source>
</evidence>
<dbReference type="GO" id="GO:0005634">
    <property type="term" value="C:nucleus"/>
    <property type="evidence" value="ECO:0007669"/>
    <property type="project" value="TreeGrafter"/>
</dbReference>
<dbReference type="STRING" id="646526.A0A1W0E4U5"/>
<name>A0A1W0E4U5_9MICR</name>
<sequence>MSIIKILSFNVNGIRSLEKHIKSTNKKYDINQWLIDLGYDIYCFQEVKGSRDNLEKYFTLNDFCAFASFHKQPGRHGVMTFVSKKSNCYEVTEVEKGRILKTTHNGFSLYNCYMPYCSEDDATDVIMSVYEKLSNSLKKDKEECIFIAGDLNATYNMSDNYIYQQEYEKLVYVDKFEEKVKHRKELKSHTECNKHNHTSNSKENISQLIKVWDDIFYKKVRDLSENGIYTEKIKPKATEMEVYYLSVYELYKRFMEKKQRKWLFNMVKEYTDVYREVNTELFKYTCWDQQLSLRACNLGTRIDYILMKNRRNYNIIAAEIHQNIGGSDHCPVSVKIEIESKSLDKYKEKKNIVKKPHNLMDYIKNKKQ</sequence>
<feature type="binding site" evidence="6">
    <location>
        <position position="152"/>
    </location>
    <ligand>
        <name>Mg(2+)</name>
        <dbReference type="ChEBI" id="CHEBI:18420"/>
        <label>1</label>
    </ligand>
</feature>
<dbReference type="GO" id="GO:0003906">
    <property type="term" value="F:DNA-(apurinic or apyrimidinic site) endonuclease activity"/>
    <property type="evidence" value="ECO:0007669"/>
    <property type="project" value="TreeGrafter"/>
</dbReference>
<dbReference type="Pfam" id="PF03372">
    <property type="entry name" value="Exo_endo_phos"/>
    <property type="match status" value="1"/>
</dbReference>
<comment type="similarity">
    <text evidence="1">Belongs to the DNA repair enzymes AP/ExoA family.</text>
</comment>
<reference evidence="9 10" key="1">
    <citation type="journal article" date="2017" name="Environ. Microbiol.">
        <title>Decay of the glycolytic pathway and adaptation to intranuclear parasitism within Enterocytozoonidae microsporidia.</title>
        <authorList>
            <person name="Wiredu Boakye D."/>
            <person name="Jaroenlak P."/>
            <person name="Prachumwat A."/>
            <person name="Williams T.A."/>
            <person name="Bateman K.S."/>
            <person name="Itsathitphaisarn O."/>
            <person name="Sritunyalucksana K."/>
            <person name="Paszkiewicz K.H."/>
            <person name="Moore K.A."/>
            <person name="Stentiford G.D."/>
            <person name="Williams B.A."/>
        </authorList>
    </citation>
    <scope>NUCLEOTIDE SEQUENCE [LARGE SCALE GENOMIC DNA]</scope>
    <source>
        <strain evidence="9 10">TH1</strain>
    </source>
</reference>
<dbReference type="GO" id="GO:0006284">
    <property type="term" value="P:base-excision repair"/>
    <property type="evidence" value="ECO:0007669"/>
    <property type="project" value="TreeGrafter"/>
</dbReference>
<comment type="cofactor">
    <cofactor evidence="6">
        <name>Mg(2+)</name>
        <dbReference type="ChEBI" id="CHEBI:18420"/>
    </cofactor>
    <cofactor evidence="6">
        <name>Mn(2+)</name>
        <dbReference type="ChEBI" id="CHEBI:29035"/>
    </cofactor>
    <text evidence="6">Probably binds two magnesium or manganese ions per subunit.</text>
</comment>
<keyword evidence="10" id="KW-1185">Reference proteome</keyword>